<evidence type="ECO:0000313" key="3">
    <source>
        <dbReference type="Proteomes" id="UP000216446"/>
    </source>
</evidence>
<accession>A0A259U2S2</accession>
<dbReference type="SMART" id="SM00347">
    <property type="entry name" value="HTH_MARR"/>
    <property type="match status" value="1"/>
</dbReference>
<dbReference type="RefSeq" id="WP_094550614.1">
    <property type="nucleotide sequence ID" value="NZ_MQWB01000001.1"/>
</dbReference>
<protein>
    <submittedName>
        <fullName evidence="2">MarR family transcriptional regulator</fullName>
    </submittedName>
</protein>
<keyword evidence="3" id="KW-1185">Reference proteome</keyword>
<dbReference type="PROSITE" id="PS50995">
    <property type="entry name" value="HTH_MARR_2"/>
    <property type="match status" value="1"/>
</dbReference>
<dbReference type="GO" id="GO:0006950">
    <property type="term" value="P:response to stress"/>
    <property type="evidence" value="ECO:0007669"/>
    <property type="project" value="TreeGrafter"/>
</dbReference>
<organism evidence="2 3">
    <name type="scientific">Rubricoccus marinus</name>
    <dbReference type="NCBI Taxonomy" id="716817"/>
    <lineage>
        <taxon>Bacteria</taxon>
        <taxon>Pseudomonadati</taxon>
        <taxon>Rhodothermota</taxon>
        <taxon>Rhodothermia</taxon>
        <taxon>Rhodothermales</taxon>
        <taxon>Rubricoccaceae</taxon>
        <taxon>Rubricoccus</taxon>
    </lineage>
</organism>
<dbReference type="InterPro" id="IPR039422">
    <property type="entry name" value="MarR/SlyA-like"/>
</dbReference>
<dbReference type="InParanoid" id="A0A259U2S2"/>
<name>A0A259U2S2_9BACT</name>
<dbReference type="InterPro" id="IPR036388">
    <property type="entry name" value="WH-like_DNA-bd_sf"/>
</dbReference>
<dbReference type="PANTHER" id="PTHR33164:SF101">
    <property type="entry name" value="TRANSCRIPTIONAL REPRESSOR MPRA"/>
    <property type="match status" value="1"/>
</dbReference>
<dbReference type="EMBL" id="MQWB01000001">
    <property type="protein sequence ID" value="OZC04299.1"/>
    <property type="molecule type" value="Genomic_DNA"/>
</dbReference>
<feature type="domain" description="HTH marR-type" evidence="1">
    <location>
        <begin position="17"/>
        <end position="150"/>
    </location>
</feature>
<dbReference type="InterPro" id="IPR000835">
    <property type="entry name" value="HTH_MarR-typ"/>
</dbReference>
<dbReference type="OrthoDB" id="763883at2"/>
<dbReference type="GO" id="GO:0003700">
    <property type="term" value="F:DNA-binding transcription factor activity"/>
    <property type="evidence" value="ECO:0007669"/>
    <property type="project" value="InterPro"/>
</dbReference>
<sequence>MKLADLIQQSSFASPAHEALLNVMATASWAQGEINAALAPHGVTHAQYNVLRILRGNHPNCYTCSDVGSRLLDRTPDVTRLLVRLEQRGLIHRQRAEHDRRVVEVRITDEGLALLDKLDDPIRETTERVSAHLDDSEHQKLSRLLETLRTDQE</sequence>
<gene>
    <name evidence="2" type="ORF">BSZ36_15705</name>
</gene>
<proteinExistence type="predicted"/>
<reference evidence="2 3" key="1">
    <citation type="submission" date="2016-11" db="EMBL/GenBank/DDBJ databases">
        <title>Study of marine rhodopsin-containing bacteria.</title>
        <authorList>
            <person name="Yoshizawa S."/>
            <person name="Kumagai Y."/>
            <person name="Kogure K."/>
        </authorList>
    </citation>
    <scope>NUCLEOTIDE SEQUENCE [LARGE SCALE GENOMIC DNA]</scope>
    <source>
        <strain evidence="2 3">SG-29</strain>
    </source>
</reference>
<evidence type="ECO:0000313" key="2">
    <source>
        <dbReference type="EMBL" id="OZC04299.1"/>
    </source>
</evidence>
<dbReference type="PANTHER" id="PTHR33164">
    <property type="entry name" value="TRANSCRIPTIONAL REGULATOR, MARR FAMILY"/>
    <property type="match status" value="1"/>
</dbReference>
<dbReference type="AlphaFoldDB" id="A0A259U2S2"/>
<dbReference type="Proteomes" id="UP000216446">
    <property type="component" value="Unassembled WGS sequence"/>
</dbReference>
<dbReference type="Pfam" id="PF12802">
    <property type="entry name" value="MarR_2"/>
    <property type="match status" value="1"/>
</dbReference>
<comment type="caution">
    <text evidence="2">The sequence shown here is derived from an EMBL/GenBank/DDBJ whole genome shotgun (WGS) entry which is preliminary data.</text>
</comment>
<dbReference type="Gene3D" id="1.10.10.10">
    <property type="entry name" value="Winged helix-like DNA-binding domain superfamily/Winged helix DNA-binding domain"/>
    <property type="match status" value="1"/>
</dbReference>
<dbReference type="SUPFAM" id="SSF46785">
    <property type="entry name" value="Winged helix' DNA-binding domain"/>
    <property type="match status" value="1"/>
</dbReference>
<dbReference type="InterPro" id="IPR036390">
    <property type="entry name" value="WH_DNA-bd_sf"/>
</dbReference>
<evidence type="ECO:0000259" key="1">
    <source>
        <dbReference type="PROSITE" id="PS50995"/>
    </source>
</evidence>
<dbReference type="PRINTS" id="PR00598">
    <property type="entry name" value="HTHMARR"/>
</dbReference>